<dbReference type="EMBL" id="BPLR01012993">
    <property type="protein sequence ID" value="GIY57939.1"/>
    <property type="molecule type" value="Genomic_DNA"/>
</dbReference>
<keyword evidence="2" id="KW-1185">Reference proteome</keyword>
<accession>A0AAV4UJI9</accession>
<evidence type="ECO:0000313" key="1">
    <source>
        <dbReference type="EMBL" id="GIY57939.1"/>
    </source>
</evidence>
<proteinExistence type="predicted"/>
<organism evidence="1 2">
    <name type="scientific">Caerostris extrusa</name>
    <name type="common">Bark spider</name>
    <name type="synonym">Caerostris bankana</name>
    <dbReference type="NCBI Taxonomy" id="172846"/>
    <lineage>
        <taxon>Eukaryota</taxon>
        <taxon>Metazoa</taxon>
        <taxon>Ecdysozoa</taxon>
        <taxon>Arthropoda</taxon>
        <taxon>Chelicerata</taxon>
        <taxon>Arachnida</taxon>
        <taxon>Araneae</taxon>
        <taxon>Araneomorphae</taxon>
        <taxon>Entelegynae</taxon>
        <taxon>Araneoidea</taxon>
        <taxon>Araneidae</taxon>
        <taxon>Caerostris</taxon>
    </lineage>
</organism>
<evidence type="ECO:0000313" key="2">
    <source>
        <dbReference type="Proteomes" id="UP001054945"/>
    </source>
</evidence>
<comment type="caution">
    <text evidence="1">The sequence shown here is derived from an EMBL/GenBank/DDBJ whole genome shotgun (WGS) entry which is preliminary data.</text>
</comment>
<reference evidence="1 2" key="1">
    <citation type="submission" date="2021-06" db="EMBL/GenBank/DDBJ databases">
        <title>Caerostris extrusa draft genome.</title>
        <authorList>
            <person name="Kono N."/>
            <person name="Arakawa K."/>
        </authorList>
    </citation>
    <scope>NUCLEOTIDE SEQUENCE [LARGE SCALE GENOMIC DNA]</scope>
</reference>
<sequence>MIIYSGCGVHIKSKSHDIRTQIRNPDFCSVFCSELIAINDDLAFAPLLASSVYRSLAYTLKVPSILKIVPSVPPSVPPSTCSLMSGFSVVSLTVNPLLALDFCRLYYVMNLI</sequence>
<protein>
    <submittedName>
        <fullName evidence="1">Uncharacterized protein</fullName>
    </submittedName>
</protein>
<gene>
    <name evidence="1" type="ORF">CEXT_576711</name>
</gene>
<name>A0AAV4UJI9_CAEEX</name>
<dbReference type="AlphaFoldDB" id="A0AAV4UJI9"/>
<dbReference type="Proteomes" id="UP001054945">
    <property type="component" value="Unassembled WGS sequence"/>
</dbReference>